<reference evidence="1 2" key="1">
    <citation type="journal article" date="2014" name="Nat. Genet.">
        <title>Genome sequence of the hot pepper provides insights into the evolution of pungency in Capsicum species.</title>
        <authorList>
            <person name="Kim S."/>
            <person name="Park M."/>
            <person name="Yeom S.I."/>
            <person name="Kim Y.M."/>
            <person name="Lee J.M."/>
            <person name="Lee H.A."/>
            <person name="Seo E."/>
            <person name="Choi J."/>
            <person name="Cheong K."/>
            <person name="Kim K.T."/>
            <person name="Jung K."/>
            <person name="Lee G.W."/>
            <person name="Oh S.K."/>
            <person name="Bae C."/>
            <person name="Kim S.B."/>
            <person name="Lee H.Y."/>
            <person name="Kim S.Y."/>
            <person name="Kim M.S."/>
            <person name="Kang B.C."/>
            <person name="Jo Y.D."/>
            <person name="Yang H.B."/>
            <person name="Jeong H.J."/>
            <person name="Kang W.H."/>
            <person name="Kwon J.K."/>
            <person name="Shin C."/>
            <person name="Lim J.Y."/>
            <person name="Park J.H."/>
            <person name="Huh J.H."/>
            <person name="Kim J.S."/>
            <person name="Kim B.D."/>
            <person name="Cohen O."/>
            <person name="Paran I."/>
            <person name="Suh M.C."/>
            <person name="Lee S.B."/>
            <person name="Kim Y.K."/>
            <person name="Shin Y."/>
            <person name="Noh S.J."/>
            <person name="Park J."/>
            <person name="Seo Y.S."/>
            <person name="Kwon S.Y."/>
            <person name="Kim H.A."/>
            <person name="Park J.M."/>
            <person name="Kim H.J."/>
            <person name="Choi S.B."/>
            <person name="Bosland P.W."/>
            <person name="Reeves G."/>
            <person name="Jo S.H."/>
            <person name="Lee B.W."/>
            <person name="Cho H.T."/>
            <person name="Choi H.S."/>
            <person name="Lee M.S."/>
            <person name="Yu Y."/>
            <person name="Do Choi Y."/>
            <person name="Park B.S."/>
            <person name="van Deynze A."/>
            <person name="Ashrafi H."/>
            <person name="Hill T."/>
            <person name="Kim W.T."/>
            <person name="Pai H.S."/>
            <person name="Ahn H.K."/>
            <person name="Yeam I."/>
            <person name="Giovannoni J.J."/>
            <person name="Rose J.K."/>
            <person name="Sorensen I."/>
            <person name="Lee S.J."/>
            <person name="Kim R.W."/>
            <person name="Choi I.Y."/>
            <person name="Choi B.S."/>
            <person name="Lim J.S."/>
            <person name="Lee Y.H."/>
            <person name="Choi D."/>
        </authorList>
    </citation>
    <scope>NUCLEOTIDE SEQUENCE [LARGE SCALE GENOMIC DNA]</scope>
    <source>
        <strain evidence="2">cv. CM334</strain>
    </source>
</reference>
<protein>
    <recommendedName>
        <fullName evidence="3">Reverse transcriptase domain-containing protein</fullName>
    </recommendedName>
</protein>
<gene>
    <name evidence="1" type="ORF">T459_30610</name>
</gene>
<reference evidence="1 2" key="2">
    <citation type="journal article" date="2017" name="Genome Biol.">
        <title>New reference genome sequences of hot pepper reveal the massive evolution of plant disease-resistance genes by retroduplication.</title>
        <authorList>
            <person name="Kim S."/>
            <person name="Park J."/>
            <person name="Yeom S.I."/>
            <person name="Kim Y.M."/>
            <person name="Seo E."/>
            <person name="Kim K.T."/>
            <person name="Kim M.S."/>
            <person name="Lee J.M."/>
            <person name="Cheong K."/>
            <person name="Shin H.S."/>
            <person name="Kim S.B."/>
            <person name="Han K."/>
            <person name="Lee J."/>
            <person name="Park M."/>
            <person name="Lee H.A."/>
            <person name="Lee H.Y."/>
            <person name="Lee Y."/>
            <person name="Oh S."/>
            <person name="Lee J.H."/>
            <person name="Choi E."/>
            <person name="Choi E."/>
            <person name="Lee S.E."/>
            <person name="Jeon J."/>
            <person name="Kim H."/>
            <person name="Choi G."/>
            <person name="Song H."/>
            <person name="Lee J."/>
            <person name="Lee S.C."/>
            <person name="Kwon J.K."/>
            <person name="Lee H.Y."/>
            <person name="Koo N."/>
            <person name="Hong Y."/>
            <person name="Kim R.W."/>
            <person name="Kang W.H."/>
            <person name="Huh J.H."/>
            <person name="Kang B.C."/>
            <person name="Yang T.J."/>
            <person name="Lee Y.H."/>
            <person name="Bennetzen J.L."/>
            <person name="Choi D."/>
        </authorList>
    </citation>
    <scope>NUCLEOTIDE SEQUENCE [LARGE SCALE GENOMIC DNA]</scope>
    <source>
        <strain evidence="2">cv. CM334</strain>
    </source>
</reference>
<evidence type="ECO:0000313" key="1">
    <source>
        <dbReference type="EMBL" id="PHT66185.1"/>
    </source>
</evidence>
<dbReference type="AlphaFoldDB" id="A0A2G2Y8T8"/>
<dbReference type="Gramene" id="PHT66185">
    <property type="protein sequence ID" value="PHT66185"/>
    <property type="gene ID" value="T459_30610"/>
</dbReference>
<comment type="caution">
    <text evidence="1">The sequence shown here is derived from an EMBL/GenBank/DDBJ whole genome shotgun (WGS) entry which is preliminary data.</text>
</comment>
<evidence type="ECO:0008006" key="3">
    <source>
        <dbReference type="Google" id="ProtNLM"/>
    </source>
</evidence>
<dbReference type="EMBL" id="AYRZ02000012">
    <property type="protein sequence ID" value="PHT66185.1"/>
    <property type="molecule type" value="Genomic_DNA"/>
</dbReference>
<organism evidence="1 2">
    <name type="scientific">Capsicum annuum</name>
    <name type="common">Capsicum pepper</name>
    <dbReference type="NCBI Taxonomy" id="4072"/>
    <lineage>
        <taxon>Eukaryota</taxon>
        <taxon>Viridiplantae</taxon>
        <taxon>Streptophyta</taxon>
        <taxon>Embryophyta</taxon>
        <taxon>Tracheophyta</taxon>
        <taxon>Spermatophyta</taxon>
        <taxon>Magnoliopsida</taxon>
        <taxon>eudicotyledons</taxon>
        <taxon>Gunneridae</taxon>
        <taxon>Pentapetalae</taxon>
        <taxon>asterids</taxon>
        <taxon>lamiids</taxon>
        <taxon>Solanales</taxon>
        <taxon>Solanaceae</taxon>
        <taxon>Solanoideae</taxon>
        <taxon>Capsiceae</taxon>
        <taxon>Capsicum</taxon>
    </lineage>
</organism>
<proteinExistence type="predicted"/>
<dbReference type="OMA" id="KAWTIIG"/>
<evidence type="ECO:0000313" key="2">
    <source>
        <dbReference type="Proteomes" id="UP000222542"/>
    </source>
</evidence>
<dbReference type="STRING" id="4072.A0A2G2Y8T8"/>
<sequence>MIEESIIKQKARVHWLKVGYSNTKWFFASMKVRQSQNYISKSMDISGHILHTKIEVEAKVRQFNENLLGSAAHSLPAIDPQVMPTRPQLDRRQYFTLVAPVTNAEVWQEMQDIDDSKAPGCDGLNAVFFKKSWSIIGAQVTEAVQFFFETSTLYKAVNCIPQ</sequence>
<dbReference type="Proteomes" id="UP000222542">
    <property type="component" value="Unassembled WGS sequence"/>
</dbReference>
<name>A0A2G2Y8T8_CAPAN</name>
<keyword evidence="2" id="KW-1185">Reference proteome</keyword>
<accession>A0A2G2Y8T8</accession>